<dbReference type="SMART" id="SM00421">
    <property type="entry name" value="HTH_LUXR"/>
    <property type="match status" value="1"/>
</dbReference>
<dbReference type="InterPro" id="IPR000792">
    <property type="entry name" value="Tscrpt_reg_LuxR_C"/>
</dbReference>
<dbReference type="Pfam" id="PF13384">
    <property type="entry name" value="HTH_23"/>
    <property type="match status" value="1"/>
</dbReference>
<dbReference type="RefSeq" id="WP_132194827.1">
    <property type="nucleotide sequence ID" value="NZ_SLWM01000023.1"/>
</dbReference>
<evidence type="ECO:0000256" key="1">
    <source>
        <dbReference type="SAM" id="MobiDB-lite"/>
    </source>
</evidence>
<feature type="domain" description="HTH luxR-type" evidence="2">
    <location>
        <begin position="127"/>
        <end position="184"/>
    </location>
</feature>
<proteinExistence type="predicted"/>
<evidence type="ECO:0000259" key="2">
    <source>
        <dbReference type="SMART" id="SM00421"/>
    </source>
</evidence>
<evidence type="ECO:0000313" key="3">
    <source>
        <dbReference type="EMBL" id="TCO13288.1"/>
    </source>
</evidence>
<dbReference type="Proteomes" id="UP000295818">
    <property type="component" value="Unassembled WGS sequence"/>
</dbReference>
<comment type="caution">
    <text evidence="3">The sequence shown here is derived from an EMBL/GenBank/DDBJ whole genome shotgun (WGS) entry which is preliminary data.</text>
</comment>
<organism evidence="3 4">
    <name type="scientific">Kribbella orskensis</name>
    <dbReference type="NCBI Taxonomy" id="2512216"/>
    <lineage>
        <taxon>Bacteria</taxon>
        <taxon>Bacillati</taxon>
        <taxon>Actinomycetota</taxon>
        <taxon>Actinomycetes</taxon>
        <taxon>Propionibacteriales</taxon>
        <taxon>Kribbellaceae</taxon>
        <taxon>Kribbella</taxon>
    </lineage>
</organism>
<dbReference type="EMBL" id="SLWM01000023">
    <property type="protein sequence ID" value="TCO13288.1"/>
    <property type="molecule type" value="Genomic_DNA"/>
</dbReference>
<accession>A0ABY2BAF0</accession>
<reference evidence="3 4" key="1">
    <citation type="journal article" date="2015" name="Stand. Genomic Sci.">
        <title>Genomic Encyclopedia of Bacterial and Archaeal Type Strains, Phase III: the genomes of soil and plant-associated and newly described type strains.</title>
        <authorList>
            <person name="Whitman W.B."/>
            <person name="Woyke T."/>
            <person name="Klenk H.P."/>
            <person name="Zhou Y."/>
            <person name="Lilburn T.G."/>
            <person name="Beck B.J."/>
            <person name="De Vos P."/>
            <person name="Vandamme P."/>
            <person name="Eisen J.A."/>
            <person name="Garrity G."/>
            <person name="Hugenholtz P."/>
            <person name="Kyrpides N.C."/>
        </authorList>
    </citation>
    <scope>NUCLEOTIDE SEQUENCE [LARGE SCALE GENOMIC DNA]</scope>
    <source>
        <strain evidence="3 4">VKM Ac-2538</strain>
    </source>
</reference>
<sequence>MPPFLTDDTDEAFHTVEVDQLNGGVRYRVVYDRAGFYAQGGLESMLADVSAGEEVRVLDRLPVKLFLVDDLTPVVPWDGGGGVASSRALVIRGTGLLTGLIALFEQTWERAAPFSDAMAGSSSGEGHLPFDPESQRLLILLRAGFTDVTIARQLGVSTRTVQRRIRLLMEAAGAENRFQLGAPGDRPRLGQSRSLNCPPTAKGVPSKPAACQTDHDHRRPHESVPDWSAASELTFDHVDFLPVRTTRS</sequence>
<feature type="compositionally biased region" description="Basic and acidic residues" evidence="1">
    <location>
        <begin position="213"/>
        <end position="224"/>
    </location>
</feature>
<keyword evidence="4" id="KW-1185">Reference proteome</keyword>
<dbReference type="SUPFAM" id="SSF46894">
    <property type="entry name" value="C-terminal effector domain of the bipartite response regulators"/>
    <property type="match status" value="1"/>
</dbReference>
<dbReference type="InterPro" id="IPR016032">
    <property type="entry name" value="Sig_transdc_resp-reg_C-effctor"/>
</dbReference>
<name>A0ABY2BAF0_9ACTN</name>
<gene>
    <name evidence="3" type="ORF">EV644_123120</name>
</gene>
<dbReference type="InterPro" id="IPR036388">
    <property type="entry name" value="WH-like_DNA-bd_sf"/>
</dbReference>
<feature type="region of interest" description="Disordered" evidence="1">
    <location>
        <begin position="198"/>
        <end position="225"/>
    </location>
</feature>
<dbReference type="Gene3D" id="1.10.10.10">
    <property type="entry name" value="Winged helix-like DNA-binding domain superfamily/Winged helix DNA-binding domain"/>
    <property type="match status" value="1"/>
</dbReference>
<protein>
    <submittedName>
        <fullName evidence="3">Homeodomain-like domain-containing protein</fullName>
    </submittedName>
</protein>
<evidence type="ECO:0000313" key="4">
    <source>
        <dbReference type="Proteomes" id="UP000295818"/>
    </source>
</evidence>